<dbReference type="PANTHER" id="PTHR47926">
    <property type="entry name" value="PENTATRICOPEPTIDE REPEAT-CONTAINING PROTEIN"/>
    <property type="match status" value="1"/>
</dbReference>
<name>A0A6P6WC90_COFAR</name>
<dbReference type="PANTHER" id="PTHR47926:SF497">
    <property type="entry name" value="TETRATRICOPEPTIDE-LIKE HELICAL DOMAIN SUPERFAMILY"/>
    <property type="match status" value="1"/>
</dbReference>
<feature type="repeat" description="PPR" evidence="3">
    <location>
        <begin position="282"/>
        <end position="312"/>
    </location>
</feature>
<dbReference type="GeneID" id="113731809"/>
<dbReference type="PROSITE" id="PS51375">
    <property type="entry name" value="PPR"/>
    <property type="match status" value="4"/>
</dbReference>
<reference evidence="5" key="2">
    <citation type="submission" date="2025-08" db="UniProtKB">
        <authorList>
            <consortium name="RefSeq"/>
        </authorList>
    </citation>
    <scope>IDENTIFICATION</scope>
    <source>
        <tissue evidence="5">Leaves</tissue>
    </source>
</reference>
<reference evidence="4" key="1">
    <citation type="journal article" date="2025" name="Foods">
        <title>Unveiling the Microbial Signatures of Arabica Coffee Cherries: Insights into Ripeness Specific Diversity, Functional Traits, and Implications for Quality and Safety.</title>
        <authorList>
            <consortium name="RefSeq"/>
            <person name="Tenea G.N."/>
            <person name="Cifuentes V."/>
            <person name="Reyes P."/>
            <person name="Cevallos-Vallejos M."/>
        </authorList>
    </citation>
    <scope>NUCLEOTIDE SEQUENCE [LARGE SCALE GENOMIC DNA]</scope>
</reference>
<protein>
    <submittedName>
        <fullName evidence="5">Pentatricopeptide repeat-containing protein At2g22410, mitochondrial</fullName>
    </submittedName>
</protein>
<evidence type="ECO:0000256" key="1">
    <source>
        <dbReference type="ARBA" id="ARBA00022737"/>
    </source>
</evidence>
<dbReference type="Proteomes" id="UP001652660">
    <property type="component" value="Chromosome 2e"/>
</dbReference>
<dbReference type="AlphaFoldDB" id="A0A6P6WC90"/>
<dbReference type="FunFam" id="1.25.40.10:FF:000277">
    <property type="entry name" value="Pentatricopeptide repeat-containing protein, mitochondrial"/>
    <property type="match status" value="1"/>
</dbReference>
<dbReference type="OrthoDB" id="726582at2759"/>
<dbReference type="Pfam" id="PF13041">
    <property type="entry name" value="PPR_2"/>
    <property type="match status" value="1"/>
</dbReference>
<dbReference type="NCBIfam" id="TIGR00756">
    <property type="entry name" value="PPR"/>
    <property type="match status" value="3"/>
</dbReference>
<evidence type="ECO:0000313" key="4">
    <source>
        <dbReference type="Proteomes" id="UP001652660"/>
    </source>
</evidence>
<dbReference type="GO" id="GO:0016556">
    <property type="term" value="P:mRNA modification"/>
    <property type="evidence" value="ECO:0007669"/>
    <property type="project" value="UniProtKB-ARBA"/>
</dbReference>
<dbReference type="FunFam" id="1.25.40.10:FF:000348">
    <property type="entry name" value="Pentatricopeptide repeat-containing protein chloroplastic"/>
    <property type="match status" value="1"/>
</dbReference>
<sequence>MTRGNRKLLITGLKNLLDKCEGHENLIKQIHAHWTTLGFFAQTRKHQHFACKLLNVYTKLNKPLEAHRVFALIPDPDIVSWTSLFNLYLKTQQPTEALSLFSHLLVSTSLRPDAHSVLAALSACARTQNLDAGKAVHAMVYRQLSEPETIVSNALIDMYSRGGRTHLAGRVFESVQCRDVATWTSLLNGFIFCGDIEAGRQVFDDMPQRNVVSWTAMIVGYVRVKNSIEALQLFRRMRDGGRENATTITIVAVLSGCADVGALDFGRSIHGYVNKIAGFSMDVAVNNGLIDMYAKNGNLDSAENIFIRMVDRDLFSWTSIISGLAIHGRGKDALDFFDEMVASGMHPNEITFLSVLSACNHAGLVGEGLNFFERLKNSPRFEPMMEHYGCMVDLLGRAGLLEEAVGLIQDMPFKPDAIMWRSFLSSCLGHNNSALAEMAAKEVLELEPDDDGVCVLLWNLYRSKKMWQAASRMERMMKDQKIKKKPGCSWVEVNGVVHEFLAETSLPSVVGDVYIALQGIARQSKMNSDIDSCEWRNFMHKKDCTATECI</sequence>
<dbReference type="Pfam" id="PF20431">
    <property type="entry name" value="E_motif"/>
    <property type="match status" value="1"/>
</dbReference>
<evidence type="ECO:0000256" key="3">
    <source>
        <dbReference type="PROSITE-ProRule" id="PRU00708"/>
    </source>
</evidence>
<dbReference type="RefSeq" id="XP_027113058.1">
    <property type="nucleotide sequence ID" value="XM_027257257.2"/>
</dbReference>
<dbReference type="GO" id="GO:0005737">
    <property type="term" value="C:cytoplasm"/>
    <property type="evidence" value="ECO:0007669"/>
    <property type="project" value="UniProtKB-ARBA"/>
</dbReference>
<accession>A0A6P6WC90</accession>
<dbReference type="GO" id="GO:0003723">
    <property type="term" value="F:RNA binding"/>
    <property type="evidence" value="ECO:0007669"/>
    <property type="project" value="InterPro"/>
</dbReference>
<dbReference type="InterPro" id="IPR046848">
    <property type="entry name" value="E_motif"/>
</dbReference>
<comment type="similarity">
    <text evidence="2">Belongs to the PPR family. PCMP-E subfamily.</text>
</comment>
<feature type="repeat" description="PPR" evidence="3">
    <location>
        <begin position="313"/>
        <end position="347"/>
    </location>
</feature>
<dbReference type="InterPro" id="IPR046960">
    <property type="entry name" value="PPR_At4g14850-like_plant"/>
</dbReference>
<evidence type="ECO:0000256" key="2">
    <source>
        <dbReference type="ARBA" id="ARBA00061659"/>
    </source>
</evidence>
<keyword evidence="1" id="KW-0677">Repeat</keyword>
<gene>
    <name evidence="5" type="primary">LOC113731809</name>
</gene>
<keyword evidence="4" id="KW-1185">Reference proteome</keyword>
<evidence type="ECO:0000313" key="5">
    <source>
        <dbReference type="RefSeq" id="XP_027113058.1"/>
    </source>
</evidence>
<feature type="repeat" description="PPR" evidence="3">
    <location>
        <begin position="77"/>
        <end position="112"/>
    </location>
</feature>
<dbReference type="InterPro" id="IPR011990">
    <property type="entry name" value="TPR-like_helical_dom_sf"/>
</dbReference>
<feature type="repeat" description="PPR" evidence="3">
    <location>
        <begin position="179"/>
        <end position="213"/>
    </location>
</feature>
<proteinExistence type="inferred from homology"/>
<dbReference type="Pfam" id="PF01535">
    <property type="entry name" value="PPR"/>
    <property type="match status" value="5"/>
</dbReference>
<organism evidence="4 5">
    <name type="scientific">Coffea arabica</name>
    <name type="common">Arabian coffee</name>
    <dbReference type="NCBI Taxonomy" id="13443"/>
    <lineage>
        <taxon>Eukaryota</taxon>
        <taxon>Viridiplantae</taxon>
        <taxon>Streptophyta</taxon>
        <taxon>Embryophyta</taxon>
        <taxon>Tracheophyta</taxon>
        <taxon>Spermatophyta</taxon>
        <taxon>Magnoliopsida</taxon>
        <taxon>eudicotyledons</taxon>
        <taxon>Gunneridae</taxon>
        <taxon>Pentapetalae</taxon>
        <taxon>asterids</taxon>
        <taxon>lamiids</taxon>
        <taxon>Gentianales</taxon>
        <taxon>Rubiaceae</taxon>
        <taxon>Ixoroideae</taxon>
        <taxon>Gardenieae complex</taxon>
        <taxon>Bertiereae - Coffeeae clade</taxon>
        <taxon>Coffeeae</taxon>
        <taxon>Coffea</taxon>
    </lineage>
</organism>
<dbReference type="InterPro" id="IPR002885">
    <property type="entry name" value="PPR_rpt"/>
</dbReference>
<dbReference type="Gene3D" id="1.25.40.10">
    <property type="entry name" value="Tetratricopeptide repeat domain"/>
    <property type="match status" value="4"/>
</dbReference>